<keyword evidence="3 6" id="KW-0812">Transmembrane</keyword>
<name>I1NZ65_ORYGL</name>
<evidence type="ECO:0000256" key="5">
    <source>
        <dbReference type="ARBA" id="ARBA00023136"/>
    </source>
</evidence>
<dbReference type="Proteomes" id="UP000007306">
    <property type="component" value="Chromosome 2"/>
</dbReference>
<evidence type="ECO:0000256" key="1">
    <source>
        <dbReference type="ARBA" id="ARBA00004141"/>
    </source>
</evidence>
<reference evidence="7 8" key="2">
    <citation type="submission" date="2018-04" db="EMBL/GenBank/DDBJ databases">
        <title>OglaRS2 (Oryza glaberrima Reference Sequence Version 2).</title>
        <authorList>
            <person name="Zhang J."/>
            <person name="Kudrna D."/>
            <person name="Lee S."/>
            <person name="Talag J."/>
            <person name="Rajasekar S."/>
            <person name="Wing R.A."/>
        </authorList>
    </citation>
    <scope>NUCLEOTIDE SEQUENCE [LARGE SCALE GENOMIC DNA]</scope>
    <source>
        <strain evidence="7 8">cv. IRGC 96717</strain>
    </source>
</reference>
<comment type="subcellular location">
    <subcellularLocation>
        <location evidence="1">Membrane</location>
        <topology evidence="1">Multi-pass membrane protein</topology>
    </subcellularLocation>
</comment>
<keyword evidence="5 6" id="KW-0472">Membrane</keyword>
<keyword evidence="8" id="KW-1185">Reference proteome</keyword>
<keyword evidence="4 6" id="KW-1133">Transmembrane helix</keyword>
<accession>I1NZ65</accession>
<sequence>MAAFQICAQVWLATSLLADGLAVAGQALLVSAFAKKDHYKVAVTTARVLQLAVVLSVRLTAFLAAGMWFGAGVFTSDAAVISTIHKGVPERCGMQTINTLAFVFDGEWRGMASIRIG</sequence>
<dbReference type="Gramene" id="ORGLA02G0102100.1">
    <property type="protein sequence ID" value="ORGLA02G0102100.1"/>
    <property type="gene ID" value="ORGLA02G0102100"/>
</dbReference>
<organism evidence="7 8">
    <name type="scientific">Oryza glaberrima</name>
    <name type="common">African rice</name>
    <dbReference type="NCBI Taxonomy" id="4538"/>
    <lineage>
        <taxon>Eukaryota</taxon>
        <taxon>Viridiplantae</taxon>
        <taxon>Streptophyta</taxon>
        <taxon>Embryophyta</taxon>
        <taxon>Tracheophyta</taxon>
        <taxon>Spermatophyta</taxon>
        <taxon>Magnoliopsida</taxon>
        <taxon>Liliopsida</taxon>
        <taxon>Poales</taxon>
        <taxon>Poaceae</taxon>
        <taxon>BOP clade</taxon>
        <taxon>Oryzoideae</taxon>
        <taxon>Oryzeae</taxon>
        <taxon>Oryzinae</taxon>
        <taxon>Oryza</taxon>
    </lineage>
</organism>
<evidence type="ECO:0000313" key="7">
    <source>
        <dbReference type="EnsemblPlants" id="ORGLA02G0102100.1"/>
    </source>
</evidence>
<dbReference type="EnsemblPlants" id="ORGLA02G0102100.1">
    <property type="protein sequence ID" value="ORGLA02G0102100.1"/>
    <property type="gene ID" value="ORGLA02G0102100"/>
</dbReference>
<evidence type="ECO:0000256" key="3">
    <source>
        <dbReference type="ARBA" id="ARBA00022692"/>
    </source>
</evidence>
<dbReference type="PANTHER" id="PTHR42893">
    <property type="entry name" value="PROTEIN DETOXIFICATION 44, CHLOROPLASTIC-RELATED"/>
    <property type="match status" value="1"/>
</dbReference>
<dbReference type="AlphaFoldDB" id="I1NZ65"/>
<evidence type="ECO:0000256" key="4">
    <source>
        <dbReference type="ARBA" id="ARBA00022989"/>
    </source>
</evidence>
<reference evidence="7" key="1">
    <citation type="submission" date="2015-06" db="UniProtKB">
        <authorList>
            <consortium name="EnsemblPlants"/>
        </authorList>
    </citation>
    <scope>IDENTIFICATION</scope>
</reference>
<evidence type="ECO:0000313" key="8">
    <source>
        <dbReference type="Proteomes" id="UP000007306"/>
    </source>
</evidence>
<evidence type="ECO:0000256" key="2">
    <source>
        <dbReference type="ARBA" id="ARBA00010199"/>
    </source>
</evidence>
<dbReference type="HOGENOM" id="CLU_143130_0_0_1"/>
<protein>
    <recommendedName>
        <fullName evidence="9">Protein DETOXIFICATION</fullName>
    </recommendedName>
</protein>
<proteinExistence type="inferred from homology"/>
<feature type="transmembrane region" description="Helical" evidence="6">
    <location>
        <begin position="48"/>
        <end position="69"/>
    </location>
</feature>
<dbReference type="InterPro" id="IPR044644">
    <property type="entry name" value="DinF-like"/>
</dbReference>
<evidence type="ECO:0008006" key="9">
    <source>
        <dbReference type="Google" id="ProtNLM"/>
    </source>
</evidence>
<evidence type="ECO:0000256" key="6">
    <source>
        <dbReference type="SAM" id="Phobius"/>
    </source>
</evidence>
<dbReference type="GO" id="GO:0016020">
    <property type="term" value="C:membrane"/>
    <property type="evidence" value="ECO:0007669"/>
    <property type="project" value="UniProtKB-SubCell"/>
</dbReference>
<dbReference type="eggNOG" id="KOG1347">
    <property type="taxonomic scope" value="Eukaryota"/>
</dbReference>
<dbReference type="PANTHER" id="PTHR42893:SF52">
    <property type="entry name" value="PROTEIN DETOXIFICATION"/>
    <property type="match status" value="1"/>
</dbReference>
<comment type="similarity">
    <text evidence="2">Belongs to the multi antimicrobial extrusion (MATE) (TC 2.A.66.1) family.</text>
</comment>
<dbReference type="STRING" id="4538.I1NZ65"/>